<dbReference type="SUPFAM" id="SSF50630">
    <property type="entry name" value="Acid proteases"/>
    <property type="match status" value="2"/>
</dbReference>
<evidence type="ECO:0000313" key="3">
    <source>
        <dbReference type="Proteomes" id="UP001236507"/>
    </source>
</evidence>
<dbReference type="EMBL" id="JASHIF010000010">
    <property type="protein sequence ID" value="MDI9860328.1"/>
    <property type="molecule type" value="Genomic_DNA"/>
</dbReference>
<evidence type="ECO:0008006" key="4">
    <source>
        <dbReference type="Google" id="ProtNLM"/>
    </source>
</evidence>
<accession>A0ABT6Y9R4</accession>
<dbReference type="RefSeq" id="WP_283345066.1">
    <property type="nucleotide sequence ID" value="NZ_JASHIF010000010.1"/>
</dbReference>
<keyword evidence="3" id="KW-1185">Reference proteome</keyword>
<gene>
    <name evidence="2" type="ORF">QM524_14030</name>
</gene>
<dbReference type="Pfam" id="PF13650">
    <property type="entry name" value="Asp_protease_2"/>
    <property type="match status" value="1"/>
</dbReference>
<evidence type="ECO:0000256" key="1">
    <source>
        <dbReference type="SAM" id="SignalP"/>
    </source>
</evidence>
<sequence>MLRKLIGILGISAFSPLYAQSIPNRVDALITAINQKNIPQLLTMVDDSCTIANLPKGQNAIILPAILEKYVAIASYKIVSQETNGALTKVQLDVKYQDNREGHPYFVLGKEKVRELGIIKSARIPEPEMPILAGIFPEKVVLPFKMRNGLIFLEAELNGQKGYFQLDSGCPVVILNRMYAPKTQGNPFTSFSGLNGAMNDVRLTEVSNLKIGAIEITNKTLVSSPMEMTEFPFLGLLGYEWMKDYVVTFDYKNQLLTLDKAPKLTKALLSIPFSQERHIPIIPLTIQGKTYKLGIDCGANANVIYQPYSSAISPLLQNVTTENVEGAEGSTQQSITGYLPEAKLESLLFKDMFMALTENKINVDASHQLPIQGLLGTPFLQLYKTVINFPAKTIAFYKN</sequence>
<dbReference type="Gene3D" id="2.40.70.10">
    <property type="entry name" value="Acid Proteases"/>
    <property type="match status" value="2"/>
</dbReference>
<evidence type="ECO:0000313" key="2">
    <source>
        <dbReference type="EMBL" id="MDI9860328.1"/>
    </source>
</evidence>
<proteinExistence type="predicted"/>
<reference evidence="2 3" key="1">
    <citation type="submission" date="2023-05" db="EMBL/GenBank/DDBJ databases">
        <title>Novel species of genus Flectobacillus isolated from stream in China.</title>
        <authorList>
            <person name="Lu H."/>
        </authorList>
    </citation>
    <scope>NUCLEOTIDE SEQUENCE [LARGE SCALE GENOMIC DNA]</scope>
    <source>
        <strain evidence="2 3">KCTC 42575</strain>
    </source>
</reference>
<feature type="chain" id="PRO_5047177503" description="Aspartyl protease" evidence="1">
    <location>
        <begin position="20"/>
        <end position="399"/>
    </location>
</feature>
<comment type="caution">
    <text evidence="2">The sequence shown here is derived from an EMBL/GenBank/DDBJ whole genome shotgun (WGS) entry which is preliminary data.</text>
</comment>
<dbReference type="InterPro" id="IPR021109">
    <property type="entry name" value="Peptidase_aspartic_dom_sf"/>
</dbReference>
<feature type="signal peptide" evidence="1">
    <location>
        <begin position="1"/>
        <end position="19"/>
    </location>
</feature>
<dbReference type="Proteomes" id="UP001236507">
    <property type="component" value="Unassembled WGS sequence"/>
</dbReference>
<organism evidence="2 3">
    <name type="scientific">Flectobacillus roseus</name>
    <dbReference type="NCBI Taxonomy" id="502259"/>
    <lineage>
        <taxon>Bacteria</taxon>
        <taxon>Pseudomonadati</taxon>
        <taxon>Bacteroidota</taxon>
        <taxon>Cytophagia</taxon>
        <taxon>Cytophagales</taxon>
        <taxon>Flectobacillaceae</taxon>
        <taxon>Flectobacillus</taxon>
    </lineage>
</organism>
<name>A0ABT6Y9R4_9BACT</name>
<keyword evidence="1" id="KW-0732">Signal</keyword>
<protein>
    <recommendedName>
        <fullName evidence="4">Aspartyl protease</fullName>
    </recommendedName>
</protein>